<name>A0ABS0LML1_9LACT</name>
<dbReference type="Proteomes" id="UP000721415">
    <property type="component" value="Unassembled WGS sequence"/>
</dbReference>
<dbReference type="CDD" id="cd06259">
    <property type="entry name" value="YdcF-like"/>
    <property type="match status" value="1"/>
</dbReference>
<evidence type="ECO:0000313" key="2">
    <source>
        <dbReference type="EMBL" id="MBG9985379.1"/>
    </source>
</evidence>
<feature type="domain" description="DUF218" evidence="1">
    <location>
        <begin position="31"/>
        <end position="137"/>
    </location>
</feature>
<dbReference type="InterPro" id="IPR003848">
    <property type="entry name" value="DUF218"/>
</dbReference>
<keyword evidence="3" id="KW-1185">Reference proteome</keyword>
<dbReference type="PANTHER" id="PTHR30336:SF20">
    <property type="entry name" value="DUF218 DOMAIN-CONTAINING PROTEIN"/>
    <property type="match status" value="1"/>
</dbReference>
<dbReference type="PANTHER" id="PTHR30336">
    <property type="entry name" value="INNER MEMBRANE PROTEIN, PROBABLE PERMEASE"/>
    <property type="match status" value="1"/>
</dbReference>
<dbReference type="Gene3D" id="3.40.50.620">
    <property type="entry name" value="HUPs"/>
    <property type="match status" value="1"/>
</dbReference>
<dbReference type="InterPro" id="IPR051599">
    <property type="entry name" value="Cell_Envelope_Assoc"/>
</dbReference>
<sequence length="184" mass="21724">MILLLSIYLIVSLVVDYTRISDTPQKSDVIIIVEGGFPERVRQAAKLLKEGYSTSGKAIMSPYIEEIESMYFESGLEEKDIIPEYEATSTYYNAVNTLTMMKELDYQSAIIVTDECHMPRTRMIFERVNFQYKFDLIYIFPEFSKRGSNNILEKDEKTSRKEILREEIKKYLGYKFFLYRYLDL</sequence>
<protein>
    <submittedName>
        <fullName evidence="2">YdcF family protein</fullName>
    </submittedName>
</protein>
<dbReference type="EMBL" id="JACBXQ010000001">
    <property type="protein sequence ID" value="MBG9985379.1"/>
    <property type="molecule type" value="Genomic_DNA"/>
</dbReference>
<evidence type="ECO:0000259" key="1">
    <source>
        <dbReference type="Pfam" id="PF02698"/>
    </source>
</evidence>
<gene>
    <name evidence="2" type="ORF">HZY91_00555</name>
</gene>
<accession>A0ABS0LML1</accession>
<evidence type="ECO:0000313" key="3">
    <source>
        <dbReference type="Proteomes" id="UP000721415"/>
    </source>
</evidence>
<proteinExistence type="predicted"/>
<reference evidence="2 3" key="1">
    <citation type="submission" date="2020-07" db="EMBL/GenBank/DDBJ databases">
        <title>Facklamia lactis sp. nov., isolated from raw milk.</title>
        <authorList>
            <person name="Doll E.V."/>
            <person name="Huptas C."/>
            <person name="Staib L."/>
            <person name="Wenning M."/>
            <person name="Scherer S."/>
        </authorList>
    </citation>
    <scope>NUCLEOTIDE SEQUENCE [LARGE SCALE GENOMIC DNA]</scope>
    <source>
        <strain evidence="2 3">DSM 111018</strain>
    </source>
</reference>
<comment type="caution">
    <text evidence="2">The sequence shown here is derived from an EMBL/GenBank/DDBJ whole genome shotgun (WGS) entry which is preliminary data.</text>
</comment>
<dbReference type="RefSeq" id="WP_197116765.1">
    <property type="nucleotide sequence ID" value="NZ_JACBXR010000001.1"/>
</dbReference>
<dbReference type="InterPro" id="IPR014729">
    <property type="entry name" value="Rossmann-like_a/b/a_fold"/>
</dbReference>
<organism evidence="2 3">
    <name type="scientific">Facklamia lactis</name>
    <dbReference type="NCBI Taxonomy" id="2749967"/>
    <lineage>
        <taxon>Bacteria</taxon>
        <taxon>Bacillati</taxon>
        <taxon>Bacillota</taxon>
        <taxon>Bacilli</taxon>
        <taxon>Lactobacillales</taxon>
        <taxon>Aerococcaceae</taxon>
        <taxon>Facklamia</taxon>
    </lineage>
</organism>
<dbReference type="Pfam" id="PF02698">
    <property type="entry name" value="DUF218"/>
    <property type="match status" value="1"/>
</dbReference>